<accession>A0A1M4XWJ3</accession>
<sequence length="527" mass="61690">MSFSKNLSQLMDFLKINNSKLAKFVKVDPSLVSRWKSGKRSISINSTYILSIAEYIIHSCTYDYQKNYIYEIIKSHKDYVEEYKKNSDLEILADWLATYGTNSRNVPDSAEALSSGIINRISKLSSHEDSIPQPFDSMPEIAPGSAPDKYDFEVYAGNEGRRHAVLNFLKSVLISDAKEELYLLSEANMEWMTEDGEFLKAWAKLLEKIIEERHQVIIIHTVNRDITELYSILTYWIPLHLKGKIKSYYFPRYVESRVKQTCFIIKGKMALIAYENSDSNEPNRTFCYSDPVSTKVFENNFLAILSQCKTLLRLYEKENRDSYFNYWDATMSYPGCYHTIRNHLNPVFIDKEFIENHFSDQTSLGFYLNIKNVFSDKLDAFTIWDYVNLDVLEEITHTKTYRHPMGTLLSEGHITLKGEILVSYLNNIVKALKENPNYNLCFYIRSKEINLEKLNIFYKENSAATFNIYNRRSGKYIFLVLDEINILKTFDYYFEDFKSRIPSFYKKKDEVIKLLERAIEIVDGKAL</sequence>
<dbReference type="EMBL" id="FQTU01000011">
    <property type="protein sequence ID" value="SHE97798.1"/>
    <property type="molecule type" value="Genomic_DNA"/>
</dbReference>
<gene>
    <name evidence="1" type="ORF">SAMN02746064_01608</name>
</gene>
<reference evidence="1 2" key="1">
    <citation type="submission" date="2016-11" db="EMBL/GenBank/DDBJ databases">
        <authorList>
            <person name="Jaros S."/>
            <person name="Januszkiewicz K."/>
            <person name="Wedrychowicz H."/>
        </authorList>
    </citation>
    <scope>NUCLEOTIDE SEQUENCE [LARGE SCALE GENOMIC DNA]</scope>
    <source>
        <strain evidence="1 2">DSM 14828</strain>
    </source>
</reference>
<dbReference type="CDD" id="cd00093">
    <property type="entry name" value="HTH_XRE"/>
    <property type="match status" value="1"/>
</dbReference>
<dbReference type="OrthoDB" id="2738at2"/>
<evidence type="ECO:0000313" key="2">
    <source>
        <dbReference type="Proteomes" id="UP000184251"/>
    </source>
</evidence>
<dbReference type="GO" id="GO:0003677">
    <property type="term" value="F:DNA binding"/>
    <property type="evidence" value="ECO:0007669"/>
    <property type="project" value="InterPro"/>
</dbReference>
<dbReference type="InterPro" id="IPR001387">
    <property type="entry name" value="Cro/C1-type_HTH"/>
</dbReference>
<dbReference type="RefSeq" id="WP_073270881.1">
    <property type="nucleotide sequence ID" value="NZ_FQTU01000011.1"/>
</dbReference>
<dbReference type="Proteomes" id="UP000184251">
    <property type="component" value="Unassembled WGS sequence"/>
</dbReference>
<dbReference type="InterPro" id="IPR010982">
    <property type="entry name" value="Lambda_DNA-bd_dom_sf"/>
</dbReference>
<protein>
    <submittedName>
        <fullName evidence="1">Uncharacterized protein</fullName>
    </submittedName>
</protein>
<evidence type="ECO:0000313" key="1">
    <source>
        <dbReference type="EMBL" id="SHE97798.1"/>
    </source>
</evidence>
<dbReference type="STRING" id="1120975.SAMN02746064_01608"/>
<organism evidence="1 2">
    <name type="scientific">Alkalibacter saccharofermentans DSM 14828</name>
    <dbReference type="NCBI Taxonomy" id="1120975"/>
    <lineage>
        <taxon>Bacteria</taxon>
        <taxon>Bacillati</taxon>
        <taxon>Bacillota</taxon>
        <taxon>Clostridia</taxon>
        <taxon>Eubacteriales</taxon>
        <taxon>Eubacteriaceae</taxon>
        <taxon>Alkalibacter</taxon>
    </lineage>
</organism>
<proteinExistence type="predicted"/>
<name>A0A1M4XWJ3_9FIRM</name>
<dbReference type="AlphaFoldDB" id="A0A1M4XWJ3"/>
<dbReference type="SUPFAM" id="SSF47413">
    <property type="entry name" value="lambda repressor-like DNA-binding domains"/>
    <property type="match status" value="1"/>
</dbReference>
<keyword evidence="2" id="KW-1185">Reference proteome</keyword>